<proteinExistence type="predicted"/>
<dbReference type="PANTHER" id="PTHR30532:SF1">
    <property type="entry name" value="IRON(3+)-HYDROXAMATE-BINDING PROTEIN FHUD"/>
    <property type="match status" value="1"/>
</dbReference>
<dbReference type="PANTHER" id="PTHR30532">
    <property type="entry name" value="IRON III DICITRATE-BINDING PERIPLASMIC PROTEIN"/>
    <property type="match status" value="1"/>
</dbReference>
<feature type="domain" description="DUF362" evidence="3">
    <location>
        <begin position="98"/>
        <end position="316"/>
    </location>
</feature>
<keyword evidence="1" id="KW-0813">Transport</keyword>
<dbReference type="InterPro" id="IPR051313">
    <property type="entry name" value="Bact_iron-sidero_bind"/>
</dbReference>
<evidence type="ECO:0000313" key="5">
    <source>
        <dbReference type="Proteomes" id="UP000264208"/>
    </source>
</evidence>
<dbReference type="AlphaFoldDB" id="A0A2Z5PDA1"/>
<dbReference type="Proteomes" id="UP000264208">
    <property type="component" value="Chromosome"/>
</dbReference>
<dbReference type="InterPro" id="IPR007160">
    <property type="entry name" value="DUF362"/>
</dbReference>
<dbReference type="GeneID" id="41279290"/>
<organism evidence="4 5">
    <name type="scientific">Methanococcus maripaludis KA1</name>
    <dbReference type="NCBI Taxonomy" id="637914"/>
    <lineage>
        <taxon>Archaea</taxon>
        <taxon>Methanobacteriati</taxon>
        <taxon>Methanobacteriota</taxon>
        <taxon>Methanomada group</taxon>
        <taxon>Methanococci</taxon>
        <taxon>Methanococcales</taxon>
        <taxon>Methanococcaceae</taxon>
        <taxon>Methanococcus</taxon>
    </lineage>
</organism>
<dbReference type="KEGG" id="mmak:MMKA1_08720"/>
<evidence type="ECO:0000259" key="3">
    <source>
        <dbReference type="Pfam" id="PF04015"/>
    </source>
</evidence>
<dbReference type="RefSeq" id="WP_146778187.1">
    <property type="nucleotide sequence ID" value="NZ_AP011526.1"/>
</dbReference>
<reference evidence="4 5" key="1">
    <citation type="submission" date="2009-06" db="EMBL/GenBank/DDBJ databases">
        <title>Molecular Evidence for Microbiologically Influenced Corrosion from genome of Methanogen.</title>
        <authorList>
            <person name="Ito N."/>
            <person name="Tsurumaru H."/>
            <person name="Shimizu A."/>
            <person name="Harada T."/>
            <person name="Hosoyama A."/>
            <person name="Horikawa H."/>
            <person name="Wakai S."/>
            <person name="Sasaki K."/>
            <person name="Nishijima K."/>
            <person name="Ataku H."/>
            <person name="Yamazaki J."/>
            <person name="Mise M."/>
            <person name="Yamazaki S."/>
            <person name="Tanikawa S."/>
            <person name="Harayama S."/>
            <person name="Fujita N."/>
        </authorList>
    </citation>
    <scope>NUCLEOTIDE SEQUENCE [LARGE SCALE GENOMIC DNA]</scope>
    <source>
        <strain evidence="5">KA1 ( NBRC 102054)</strain>
    </source>
</reference>
<name>A0A2Z5PDA1_METMI</name>
<accession>A0A2Z5PDA1</accession>
<keyword evidence="2" id="KW-0732">Signal</keyword>
<dbReference type="Gene3D" id="3.40.50.11440">
    <property type="match status" value="1"/>
</dbReference>
<gene>
    <name evidence="4" type="ORF">MMKA1_08720</name>
</gene>
<dbReference type="EMBL" id="AP011526">
    <property type="protein sequence ID" value="BAP60989.1"/>
    <property type="molecule type" value="Genomic_DNA"/>
</dbReference>
<dbReference type="Pfam" id="PF04015">
    <property type="entry name" value="DUF362"/>
    <property type="match status" value="1"/>
</dbReference>
<dbReference type="PROSITE" id="PS51257">
    <property type="entry name" value="PROKAR_LIPOPROTEIN"/>
    <property type="match status" value="1"/>
</dbReference>
<sequence length="360" mass="38520">MNLKRQIIAIFGSLLIFSLIAGCIGEDSTQTNATSNAVIESSNLSNTTIETSKLSEADINNTQKTVTEPPKVYMTYEITPEGLVAIYEALGRNVTGNVAVKISTGEPGGNNYLHPELIGNLVQLVNGTIVECNTAYGGGRAETAMHKQVMIDHGFTAIAPTDIMDEDGEISLPVNNGKHLDEFIVGSHFENYDSWVILSHFKGHAMGGFGGAMKNVAIGIASPNGKTIVHSAGTYNNVGQIWDAFRTTPQDDFLEAMAEANGAFLDEVGDNVVYINVLNRMSVDCDCDSNPAEPTMADIGILASLDPVALDQASVDLVYAAPDGQDLIERMESRNGPHILDYAAEIGIGSCEYELVILDD</sequence>
<evidence type="ECO:0000256" key="1">
    <source>
        <dbReference type="ARBA" id="ARBA00022448"/>
    </source>
</evidence>
<evidence type="ECO:0000313" key="4">
    <source>
        <dbReference type="EMBL" id="BAP60989.1"/>
    </source>
</evidence>
<evidence type="ECO:0000256" key="2">
    <source>
        <dbReference type="ARBA" id="ARBA00022729"/>
    </source>
</evidence>
<protein>
    <recommendedName>
        <fullName evidence="3">DUF362 domain-containing protein</fullName>
    </recommendedName>
</protein>